<keyword evidence="4" id="KW-0949">S-adenosyl-L-methionine</keyword>
<evidence type="ECO:0000256" key="3">
    <source>
        <dbReference type="ARBA" id="ARBA00022679"/>
    </source>
</evidence>
<evidence type="ECO:0000256" key="6">
    <source>
        <dbReference type="ARBA" id="ARBA00023242"/>
    </source>
</evidence>
<dbReference type="PANTHER" id="PTHR45814">
    <property type="entry name" value="HISTONE-LYSINE N-METHYLTRANSFERASE SETD1"/>
    <property type="match status" value="1"/>
</dbReference>
<dbReference type="InterPro" id="IPR046341">
    <property type="entry name" value="SET_dom_sf"/>
</dbReference>
<dbReference type="GO" id="GO:0048188">
    <property type="term" value="C:Set1C/COMPASS complex"/>
    <property type="evidence" value="ECO:0007669"/>
    <property type="project" value="TreeGrafter"/>
</dbReference>
<keyword evidence="6" id="KW-0539">Nucleus</keyword>
<proteinExistence type="predicted"/>
<evidence type="ECO:0000259" key="7">
    <source>
        <dbReference type="PROSITE" id="PS50868"/>
    </source>
</evidence>
<keyword evidence="3" id="KW-0808">Transferase</keyword>
<evidence type="ECO:0000256" key="2">
    <source>
        <dbReference type="ARBA" id="ARBA00022603"/>
    </source>
</evidence>
<keyword evidence="5" id="KW-0156">Chromatin regulator</keyword>
<feature type="domain" description="Post-SET" evidence="7">
    <location>
        <begin position="57"/>
        <end position="73"/>
    </location>
</feature>
<dbReference type="InterPro" id="IPR044570">
    <property type="entry name" value="Set1-like"/>
</dbReference>
<name>A0A915LNZ8_MELJA</name>
<dbReference type="PANTHER" id="PTHR45814:SF2">
    <property type="entry name" value="HISTONE-LYSINE N-METHYLTRANSFERASE SETD1"/>
    <property type="match status" value="1"/>
</dbReference>
<dbReference type="InterPro" id="IPR003616">
    <property type="entry name" value="Post-SET_dom"/>
</dbReference>
<dbReference type="AlphaFoldDB" id="A0A915LNZ8"/>
<dbReference type="SMART" id="SM00508">
    <property type="entry name" value="PostSET"/>
    <property type="match status" value="1"/>
</dbReference>
<keyword evidence="8" id="KW-1185">Reference proteome</keyword>
<dbReference type="GO" id="GO:0042800">
    <property type="term" value="F:histone H3K4 methyltransferase activity"/>
    <property type="evidence" value="ECO:0007669"/>
    <property type="project" value="InterPro"/>
</dbReference>
<dbReference type="SUPFAM" id="SSF82199">
    <property type="entry name" value="SET domain"/>
    <property type="match status" value="1"/>
</dbReference>
<evidence type="ECO:0000256" key="1">
    <source>
        <dbReference type="ARBA" id="ARBA00004123"/>
    </source>
</evidence>
<dbReference type="PROSITE" id="PS50868">
    <property type="entry name" value="POST_SET"/>
    <property type="match status" value="1"/>
</dbReference>
<organism evidence="8 9">
    <name type="scientific">Meloidogyne javanica</name>
    <name type="common">Root-knot nematode worm</name>
    <dbReference type="NCBI Taxonomy" id="6303"/>
    <lineage>
        <taxon>Eukaryota</taxon>
        <taxon>Metazoa</taxon>
        <taxon>Ecdysozoa</taxon>
        <taxon>Nematoda</taxon>
        <taxon>Chromadorea</taxon>
        <taxon>Rhabditida</taxon>
        <taxon>Tylenchina</taxon>
        <taxon>Tylenchomorpha</taxon>
        <taxon>Tylenchoidea</taxon>
        <taxon>Meloidogynidae</taxon>
        <taxon>Meloidogyninae</taxon>
        <taxon>Meloidogyne</taxon>
        <taxon>Meloidogyne incognita group</taxon>
    </lineage>
</organism>
<sequence length="73" mass="8366">MEAIAPDEMIVEYIGEKIRPEVANVRELAYEKQGIGSSYLFRIDENVYDYKFPLEDVKIPCLCGASQCRGYLN</sequence>
<dbReference type="GO" id="GO:0032259">
    <property type="term" value="P:methylation"/>
    <property type="evidence" value="ECO:0007669"/>
    <property type="project" value="UniProtKB-KW"/>
</dbReference>
<accession>A0A915LNZ8</accession>
<protein>
    <submittedName>
        <fullName evidence="9">Post-SET domain-containing protein</fullName>
    </submittedName>
</protein>
<reference evidence="9" key="1">
    <citation type="submission" date="2022-11" db="UniProtKB">
        <authorList>
            <consortium name="WormBaseParasite"/>
        </authorList>
    </citation>
    <scope>IDENTIFICATION</scope>
</reference>
<evidence type="ECO:0000256" key="5">
    <source>
        <dbReference type="ARBA" id="ARBA00022853"/>
    </source>
</evidence>
<evidence type="ECO:0000313" key="9">
    <source>
        <dbReference type="WBParaSite" id="scaffold13663_cov236.g17000"/>
    </source>
</evidence>
<dbReference type="WBParaSite" id="scaffold13663_cov236.g17000">
    <property type="protein sequence ID" value="scaffold13663_cov236.g17000"/>
    <property type="gene ID" value="scaffold13663_cov236.g17000"/>
</dbReference>
<dbReference type="Gene3D" id="2.170.270.10">
    <property type="entry name" value="SET domain"/>
    <property type="match status" value="1"/>
</dbReference>
<keyword evidence="2" id="KW-0489">Methyltransferase</keyword>
<dbReference type="Proteomes" id="UP000887561">
    <property type="component" value="Unplaced"/>
</dbReference>
<comment type="subcellular location">
    <subcellularLocation>
        <location evidence="1">Nucleus</location>
    </subcellularLocation>
</comment>
<evidence type="ECO:0000313" key="8">
    <source>
        <dbReference type="Proteomes" id="UP000887561"/>
    </source>
</evidence>
<evidence type="ECO:0000256" key="4">
    <source>
        <dbReference type="ARBA" id="ARBA00022691"/>
    </source>
</evidence>